<dbReference type="PANTHER" id="PTHR48094">
    <property type="entry name" value="PROTEIN/NUCLEIC ACID DEGLYCASE DJ-1-RELATED"/>
    <property type="match status" value="1"/>
</dbReference>
<name>A0A833H0L1_9LEPT</name>
<reference evidence="2 3" key="1">
    <citation type="submission" date="2019-10" db="EMBL/GenBank/DDBJ databases">
        <title>Extracellular Electron Transfer in a Candidatus Methanoperedens spp. Enrichment Culture.</title>
        <authorList>
            <person name="Berger S."/>
            <person name="Rangel Shaw D."/>
            <person name="Berben T."/>
            <person name="In 'T Zandt M."/>
            <person name="Frank J."/>
            <person name="Reimann J."/>
            <person name="Jetten M.S.M."/>
            <person name="Welte C.U."/>
        </authorList>
    </citation>
    <scope>NUCLEOTIDE SEQUENCE [LARGE SCALE GENOMIC DNA]</scope>
    <source>
        <strain evidence="2">SB12</strain>
    </source>
</reference>
<dbReference type="Proteomes" id="UP000460298">
    <property type="component" value="Unassembled WGS sequence"/>
</dbReference>
<dbReference type="EMBL" id="WBUI01000012">
    <property type="protein sequence ID" value="KAB2931745.1"/>
    <property type="molecule type" value="Genomic_DNA"/>
</dbReference>
<evidence type="ECO:0000313" key="3">
    <source>
        <dbReference type="Proteomes" id="UP000460298"/>
    </source>
</evidence>
<dbReference type="InterPro" id="IPR050325">
    <property type="entry name" value="Prot/Nucl_acid_deglycase"/>
</dbReference>
<dbReference type="GO" id="GO:0005737">
    <property type="term" value="C:cytoplasm"/>
    <property type="evidence" value="ECO:0007669"/>
    <property type="project" value="TreeGrafter"/>
</dbReference>
<dbReference type="NCBIfam" id="TIGR01383">
    <property type="entry name" value="not_thiJ"/>
    <property type="match status" value="1"/>
</dbReference>
<dbReference type="InterPro" id="IPR002818">
    <property type="entry name" value="DJ-1/PfpI"/>
</dbReference>
<gene>
    <name evidence="2" type="ORF">F9K24_12495</name>
</gene>
<sequence>MKHVLVPLAEGFEEMEGIIVVDVLRRAGFDVVTASLNDGPVKAARQTVHIADLTLDQAIQKGLSFDLIVLPGGGKGAENLAADARIASLLKEMKTEQKWIAAICAAPNVLLKHGILGDQDRFTLFPGTMPGRHPGYVLDERVVVSGRVVTSKGPGTAFEFALSLVEQLGGAALRDKVAGPLFVK</sequence>
<dbReference type="CDD" id="cd03135">
    <property type="entry name" value="GATase1_DJ-1"/>
    <property type="match status" value="1"/>
</dbReference>
<dbReference type="AlphaFoldDB" id="A0A833H0L1"/>
<accession>A0A833H0L1</accession>
<feature type="domain" description="DJ-1/PfpI" evidence="1">
    <location>
        <begin position="2"/>
        <end position="167"/>
    </location>
</feature>
<dbReference type="InterPro" id="IPR006287">
    <property type="entry name" value="DJ-1"/>
</dbReference>
<evidence type="ECO:0000259" key="1">
    <source>
        <dbReference type="Pfam" id="PF01965"/>
    </source>
</evidence>
<comment type="caution">
    <text evidence="2">The sequence shown here is derived from an EMBL/GenBank/DDBJ whole genome shotgun (WGS) entry which is preliminary data.</text>
</comment>
<evidence type="ECO:0000313" key="2">
    <source>
        <dbReference type="EMBL" id="KAB2931745.1"/>
    </source>
</evidence>
<proteinExistence type="predicted"/>
<protein>
    <submittedName>
        <fullName evidence="2">DJ-1/PfpI family protein</fullName>
    </submittedName>
</protein>
<organism evidence="2 3">
    <name type="scientific">Leptonema illini</name>
    <dbReference type="NCBI Taxonomy" id="183"/>
    <lineage>
        <taxon>Bacteria</taxon>
        <taxon>Pseudomonadati</taxon>
        <taxon>Spirochaetota</taxon>
        <taxon>Spirochaetia</taxon>
        <taxon>Leptospirales</taxon>
        <taxon>Leptospiraceae</taxon>
        <taxon>Leptonema</taxon>
    </lineage>
</organism>
<dbReference type="PANTHER" id="PTHR48094:SF12">
    <property type="entry name" value="PARKINSON DISEASE PROTEIN 7 HOMOLOG"/>
    <property type="match status" value="1"/>
</dbReference>
<dbReference type="Gene3D" id="3.40.50.880">
    <property type="match status" value="1"/>
</dbReference>
<dbReference type="InterPro" id="IPR029062">
    <property type="entry name" value="Class_I_gatase-like"/>
</dbReference>
<dbReference type="SUPFAM" id="SSF52317">
    <property type="entry name" value="Class I glutamine amidotransferase-like"/>
    <property type="match status" value="1"/>
</dbReference>
<dbReference type="Pfam" id="PF01965">
    <property type="entry name" value="DJ-1_PfpI"/>
    <property type="match status" value="1"/>
</dbReference>